<dbReference type="PATRIC" id="fig|1297742.4.peg.7529"/>
<dbReference type="RefSeq" id="WP_002633902.1">
    <property type="nucleotide sequence ID" value="NZ_CP012109.1"/>
</dbReference>
<evidence type="ECO:0000313" key="3">
    <source>
        <dbReference type="Proteomes" id="UP000009026"/>
    </source>
</evidence>
<dbReference type="AlphaFoldDB" id="A0A0H4X951"/>
<dbReference type="Pfam" id="PF07791">
    <property type="entry name" value="Imm11"/>
    <property type="match status" value="1"/>
</dbReference>
<dbReference type="STRING" id="1297742.A176_007400"/>
<keyword evidence="3" id="KW-1185">Reference proteome</keyword>
<name>A0A0H4X951_9BACT</name>
<dbReference type="Proteomes" id="UP000009026">
    <property type="component" value="Chromosome"/>
</dbReference>
<dbReference type="EMBL" id="CP012109">
    <property type="protein sequence ID" value="AKQ70488.1"/>
    <property type="molecule type" value="Genomic_DNA"/>
</dbReference>
<feature type="domain" description="Immunity MXAN-0049 protein" evidence="1">
    <location>
        <begin position="68"/>
        <end position="184"/>
    </location>
</feature>
<accession>A0A0H4X951</accession>
<proteinExistence type="predicted"/>
<dbReference type="KEGG" id="mym:A176_007400"/>
<organism evidence="2 3">
    <name type="scientific">Pseudomyxococcus hansupus</name>
    <dbReference type="NCBI Taxonomy" id="1297742"/>
    <lineage>
        <taxon>Bacteria</taxon>
        <taxon>Pseudomonadati</taxon>
        <taxon>Myxococcota</taxon>
        <taxon>Myxococcia</taxon>
        <taxon>Myxococcales</taxon>
        <taxon>Cystobacterineae</taxon>
        <taxon>Myxococcaceae</taxon>
        <taxon>Pseudomyxococcus</taxon>
    </lineage>
</organism>
<reference evidence="2 3" key="1">
    <citation type="journal article" date="2016" name="PLoS ONE">
        <title>Complete Genome Sequence and Comparative Genomics of a Novel Myxobacterium Myxococcus hansupus.</title>
        <authorList>
            <person name="Sharma G."/>
            <person name="Narwani T."/>
            <person name="Subramanian S."/>
        </authorList>
    </citation>
    <scope>NUCLEOTIDE SEQUENCE [LARGE SCALE GENOMIC DNA]</scope>
    <source>
        <strain evidence="3">mixupus</strain>
    </source>
</reference>
<gene>
    <name evidence="2" type="ORF">A176_007400</name>
</gene>
<evidence type="ECO:0000259" key="1">
    <source>
        <dbReference type="Pfam" id="PF07791"/>
    </source>
</evidence>
<sequence length="193" mass="22244">MTSYVYIESTCEGDAARFGNLQNYDNRFELREGIPLSGKIPSDAAYRMRDDFPDNILLHESLYNLDRQLVINERVRAFLDAEGVKRVEYLPVKVLNHKGREIGERYFIINMLPLVACVDLEQTRYEENPLDPSSFMEVSNLTVIEEMIPADFLLFRMDRVQSAVLIHRKLAEKLKSAGFRGFNIAELSEFDAA</sequence>
<evidence type="ECO:0000313" key="2">
    <source>
        <dbReference type="EMBL" id="AKQ70488.1"/>
    </source>
</evidence>
<dbReference type="InterPro" id="IPR012433">
    <property type="entry name" value="Imm11"/>
</dbReference>
<protein>
    <recommendedName>
        <fullName evidence="1">Immunity MXAN-0049 protein domain-containing protein</fullName>
    </recommendedName>
</protein>